<evidence type="ECO:0000256" key="6">
    <source>
        <dbReference type="ARBA" id="ARBA00023012"/>
    </source>
</evidence>
<dbReference type="EMBL" id="MPPL01000001">
    <property type="protein sequence ID" value="OKS87840.1"/>
    <property type="molecule type" value="Genomic_DNA"/>
</dbReference>
<dbReference type="EC" id="2.7.13.3" evidence="2"/>
<keyword evidence="7" id="KW-0812">Transmembrane</keyword>
<evidence type="ECO:0000259" key="8">
    <source>
        <dbReference type="PROSITE" id="PS50109"/>
    </source>
</evidence>
<protein>
    <recommendedName>
        <fullName evidence="2">histidine kinase</fullName>
        <ecNumber evidence="2">2.7.13.3</ecNumber>
    </recommendedName>
</protein>
<dbReference type="Gene3D" id="1.10.287.130">
    <property type="match status" value="1"/>
</dbReference>
<evidence type="ECO:0000313" key="10">
    <source>
        <dbReference type="Proteomes" id="UP000186720"/>
    </source>
</evidence>
<keyword evidence="6" id="KW-0902">Two-component regulatory system</keyword>
<dbReference type="SMART" id="SM00388">
    <property type="entry name" value="HisKA"/>
    <property type="match status" value="1"/>
</dbReference>
<evidence type="ECO:0000256" key="4">
    <source>
        <dbReference type="ARBA" id="ARBA00022679"/>
    </source>
</evidence>
<dbReference type="SUPFAM" id="SSF55874">
    <property type="entry name" value="ATPase domain of HSP90 chaperone/DNA topoisomerase II/histidine kinase"/>
    <property type="match status" value="1"/>
</dbReference>
<evidence type="ECO:0000256" key="7">
    <source>
        <dbReference type="SAM" id="Phobius"/>
    </source>
</evidence>
<name>A0A1Q6A1E9_9SPHI</name>
<dbReference type="InterPro" id="IPR005467">
    <property type="entry name" value="His_kinase_dom"/>
</dbReference>
<comment type="caution">
    <text evidence="9">The sequence shown here is derived from an EMBL/GenBank/DDBJ whole genome shotgun (WGS) entry which is preliminary data.</text>
</comment>
<dbReference type="PANTHER" id="PTHR45453:SF1">
    <property type="entry name" value="PHOSPHATE REGULON SENSOR PROTEIN PHOR"/>
    <property type="match status" value="1"/>
</dbReference>
<dbReference type="CDD" id="cd00082">
    <property type="entry name" value="HisKA"/>
    <property type="match status" value="1"/>
</dbReference>
<keyword evidence="7" id="KW-0472">Membrane</keyword>
<dbReference type="GO" id="GO:0005886">
    <property type="term" value="C:plasma membrane"/>
    <property type="evidence" value="ECO:0007669"/>
    <property type="project" value="TreeGrafter"/>
</dbReference>
<dbReference type="InterPro" id="IPR003661">
    <property type="entry name" value="HisK_dim/P_dom"/>
</dbReference>
<evidence type="ECO:0000256" key="2">
    <source>
        <dbReference type="ARBA" id="ARBA00012438"/>
    </source>
</evidence>
<feature type="domain" description="Histidine kinase" evidence="8">
    <location>
        <begin position="75"/>
        <end position="289"/>
    </location>
</feature>
<keyword evidence="5" id="KW-0418">Kinase</keyword>
<evidence type="ECO:0000256" key="1">
    <source>
        <dbReference type="ARBA" id="ARBA00000085"/>
    </source>
</evidence>
<gene>
    <name evidence="9" type="ORF">RG47T_3303</name>
</gene>
<sequence>MKRPFVIFYALIIYAVAELGWWGYMLVHLQPGRFGMIMGEGSVFVLVFLLGAYNLHASINKERRLQEQKRNFLLSVTHELKSPLASIKLYMETIQKRKLEHSQIIDFTGKCLLDVDRLNDMVENMLLASKIENRSYTFPKEQFNLSLLVDSVVNRLQINKCDFSQQLINAEIEPKVEITGDKFALTSVVTNLIENAVKYSQPCAEVNVKLFRKDGQVYLMVADQGIGIADNEKSRIFDKFYRVGSEDTRNTKGTGLGLYIVKQVLEKHEASIRVKDNIPEGSVFEVVFG</sequence>
<keyword evidence="4" id="KW-0808">Transferase</keyword>
<keyword evidence="10" id="KW-1185">Reference proteome</keyword>
<keyword evidence="3" id="KW-0597">Phosphoprotein</keyword>
<dbReference type="SMART" id="SM00387">
    <property type="entry name" value="HATPase_c"/>
    <property type="match status" value="1"/>
</dbReference>
<dbReference type="Pfam" id="PF00512">
    <property type="entry name" value="HisKA"/>
    <property type="match status" value="1"/>
</dbReference>
<feature type="transmembrane region" description="Helical" evidence="7">
    <location>
        <begin position="7"/>
        <end position="24"/>
    </location>
</feature>
<dbReference type="PROSITE" id="PS50109">
    <property type="entry name" value="HIS_KIN"/>
    <property type="match status" value="1"/>
</dbReference>
<comment type="catalytic activity">
    <reaction evidence="1">
        <text>ATP + protein L-histidine = ADP + protein N-phospho-L-histidine.</text>
        <dbReference type="EC" id="2.7.13.3"/>
    </reaction>
</comment>
<dbReference type="InterPro" id="IPR050351">
    <property type="entry name" value="BphY/WalK/GraS-like"/>
</dbReference>
<dbReference type="InterPro" id="IPR036097">
    <property type="entry name" value="HisK_dim/P_sf"/>
</dbReference>
<evidence type="ECO:0000256" key="5">
    <source>
        <dbReference type="ARBA" id="ARBA00022777"/>
    </source>
</evidence>
<dbReference type="Proteomes" id="UP000186720">
    <property type="component" value="Unassembled WGS sequence"/>
</dbReference>
<reference evidence="9 10" key="1">
    <citation type="submission" date="2016-11" db="EMBL/GenBank/DDBJ databases">
        <title>Whole Genome Sequencing of Mucilaginibacter polytrichastri RG4-7(T) isolated from the moss sample.</title>
        <authorList>
            <person name="Li Y."/>
        </authorList>
    </citation>
    <scope>NUCLEOTIDE SEQUENCE [LARGE SCALE GENOMIC DNA]</scope>
    <source>
        <strain evidence="9 10">RG4-7</strain>
    </source>
</reference>
<evidence type="ECO:0000256" key="3">
    <source>
        <dbReference type="ARBA" id="ARBA00022553"/>
    </source>
</evidence>
<proteinExistence type="predicted"/>
<keyword evidence="7" id="KW-1133">Transmembrane helix</keyword>
<evidence type="ECO:0000313" key="9">
    <source>
        <dbReference type="EMBL" id="OKS87840.1"/>
    </source>
</evidence>
<dbReference type="OrthoDB" id="9804645at2"/>
<feature type="transmembrane region" description="Helical" evidence="7">
    <location>
        <begin position="36"/>
        <end position="55"/>
    </location>
</feature>
<dbReference type="InterPro" id="IPR036890">
    <property type="entry name" value="HATPase_C_sf"/>
</dbReference>
<dbReference type="RefSeq" id="WP_074490389.1">
    <property type="nucleotide sequence ID" value="NZ_FPAM01000024.1"/>
</dbReference>
<dbReference type="PRINTS" id="PR00344">
    <property type="entry name" value="BCTRLSENSOR"/>
</dbReference>
<accession>A0A1Q6A1E9</accession>
<dbReference type="AlphaFoldDB" id="A0A1Q6A1E9"/>
<organism evidence="9 10">
    <name type="scientific">Mucilaginibacter polytrichastri</name>
    <dbReference type="NCBI Taxonomy" id="1302689"/>
    <lineage>
        <taxon>Bacteria</taxon>
        <taxon>Pseudomonadati</taxon>
        <taxon>Bacteroidota</taxon>
        <taxon>Sphingobacteriia</taxon>
        <taxon>Sphingobacteriales</taxon>
        <taxon>Sphingobacteriaceae</taxon>
        <taxon>Mucilaginibacter</taxon>
    </lineage>
</organism>
<dbReference type="GO" id="GO:0000155">
    <property type="term" value="F:phosphorelay sensor kinase activity"/>
    <property type="evidence" value="ECO:0007669"/>
    <property type="project" value="InterPro"/>
</dbReference>
<dbReference type="GO" id="GO:0016036">
    <property type="term" value="P:cellular response to phosphate starvation"/>
    <property type="evidence" value="ECO:0007669"/>
    <property type="project" value="TreeGrafter"/>
</dbReference>
<dbReference type="GO" id="GO:0004721">
    <property type="term" value="F:phosphoprotein phosphatase activity"/>
    <property type="evidence" value="ECO:0007669"/>
    <property type="project" value="TreeGrafter"/>
</dbReference>
<dbReference type="InterPro" id="IPR003594">
    <property type="entry name" value="HATPase_dom"/>
</dbReference>
<dbReference type="STRING" id="1302689.RG47T_3303"/>
<dbReference type="Pfam" id="PF02518">
    <property type="entry name" value="HATPase_c"/>
    <property type="match status" value="1"/>
</dbReference>
<dbReference type="InterPro" id="IPR004358">
    <property type="entry name" value="Sig_transdc_His_kin-like_C"/>
</dbReference>
<dbReference type="FunFam" id="3.30.565.10:FF:000006">
    <property type="entry name" value="Sensor histidine kinase WalK"/>
    <property type="match status" value="1"/>
</dbReference>
<dbReference type="PANTHER" id="PTHR45453">
    <property type="entry name" value="PHOSPHATE REGULON SENSOR PROTEIN PHOR"/>
    <property type="match status" value="1"/>
</dbReference>
<dbReference type="SUPFAM" id="SSF47384">
    <property type="entry name" value="Homodimeric domain of signal transducing histidine kinase"/>
    <property type="match status" value="1"/>
</dbReference>
<dbReference type="Gene3D" id="3.30.565.10">
    <property type="entry name" value="Histidine kinase-like ATPase, C-terminal domain"/>
    <property type="match status" value="1"/>
</dbReference>